<dbReference type="InterPro" id="IPR023365">
    <property type="entry name" value="Sortase_dom-sf"/>
</dbReference>
<evidence type="ECO:0000313" key="4">
    <source>
        <dbReference type="EMBL" id="QIN85519.1"/>
    </source>
</evidence>
<protein>
    <submittedName>
        <fullName evidence="4">Sortase</fullName>
    </submittedName>
</protein>
<keyword evidence="5" id="KW-1185">Reference proteome</keyword>
<reference evidence="4 5" key="1">
    <citation type="submission" date="2019-10" db="EMBL/GenBank/DDBJ databases">
        <title>Rubrobacter sp nov SCSIO 52090 isolated from a deep-sea sediment in the South China Sea.</title>
        <authorList>
            <person name="Chen R.W."/>
        </authorList>
    </citation>
    <scope>NUCLEOTIDE SEQUENCE [LARGE SCALE GENOMIC DNA]</scope>
    <source>
        <strain evidence="4 5">SCSIO 52909</strain>
        <plasmid evidence="4 5">unnamed1</plasmid>
    </source>
</reference>
<sequence length="234" mass="25293">MVLAGVALIASFFLAGRLDSTATNSEDPGGFNVPRLETTTGGGEETSQAGPQDTTLKLTVPSMSRIEDDEIPSTDGGDEASLKKYAAIHLEGTGFPWQEEANVYIAGHRLGYPNTESWLTFWDMNKVGVGDEIFVTDSDGTEYTYKVFKELTVGPSDTSVTSTEPGKNILTLQTCTLPDYSKRLIVQAELVQTVDARGGPSGRERTEADRGRSPQRTPRAEEGRAVAWQLPESA</sequence>
<dbReference type="SUPFAM" id="SSF63817">
    <property type="entry name" value="Sortase"/>
    <property type="match status" value="1"/>
</dbReference>
<evidence type="ECO:0000256" key="1">
    <source>
        <dbReference type="ARBA" id="ARBA00022801"/>
    </source>
</evidence>
<gene>
    <name evidence="4" type="ORF">GBA63_21845</name>
</gene>
<keyword evidence="4" id="KW-0614">Plasmid</keyword>
<feature type="region of interest" description="Disordered" evidence="3">
    <location>
        <begin position="23"/>
        <end position="55"/>
    </location>
</feature>
<evidence type="ECO:0000256" key="3">
    <source>
        <dbReference type="SAM" id="MobiDB-lite"/>
    </source>
</evidence>
<feature type="active site" description="Acyl-thioester intermediate" evidence="2">
    <location>
        <position position="175"/>
    </location>
</feature>
<geneLocation type="plasmid" evidence="4 5">
    <name>unnamed1</name>
</geneLocation>
<dbReference type="AlphaFoldDB" id="A0A6G8QG91"/>
<organism evidence="4 5">
    <name type="scientific">Rubrobacter tropicus</name>
    <dbReference type="NCBI Taxonomy" id="2653851"/>
    <lineage>
        <taxon>Bacteria</taxon>
        <taxon>Bacillati</taxon>
        <taxon>Actinomycetota</taxon>
        <taxon>Rubrobacteria</taxon>
        <taxon>Rubrobacterales</taxon>
        <taxon>Rubrobacteraceae</taxon>
        <taxon>Rubrobacter</taxon>
    </lineage>
</organism>
<dbReference type="CDD" id="cd05830">
    <property type="entry name" value="Sortase_E"/>
    <property type="match status" value="1"/>
</dbReference>
<feature type="active site" description="Proton donor/acceptor" evidence="2">
    <location>
        <position position="108"/>
    </location>
</feature>
<proteinExistence type="predicted"/>
<dbReference type="NCBIfam" id="TIGR01076">
    <property type="entry name" value="sortase_fam"/>
    <property type="match status" value="1"/>
</dbReference>
<dbReference type="KEGG" id="rub:GBA63_21845"/>
<keyword evidence="1" id="KW-0378">Hydrolase</keyword>
<dbReference type="Pfam" id="PF04203">
    <property type="entry name" value="Sortase"/>
    <property type="match status" value="1"/>
</dbReference>
<evidence type="ECO:0000313" key="5">
    <source>
        <dbReference type="Proteomes" id="UP000501452"/>
    </source>
</evidence>
<accession>A0A6G8QG91</accession>
<dbReference type="Gene3D" id="2.40.260.10">
    <property type="entry name" value="Sortase"/>
    <property type="match status" value="1"/>
</dbReference>
<dbReference type="InterPro" id="IPR042003">
    <property type="entry name" value="Sortase_E"/>
</dbReference>
<name>A0A6G8QG91_9ACTN</name>
<feature type="compositionally biased region" description="Basic and acidic residues" evidence="3">
    <location>
        <begin position="202"/>
        <end position="224"/>
    </location>
</feature>
<dbReference type="InterPro" id="IPR005754">
    <property type="entry name" value="Sortase"/>
</dbReference>
<dbReference type="Proteomes" id="UP000501452">
    <property type="component" value="Plasmid unnamed1"/>
</dbReference>
<dbReference type="EMBL" id="CP045120">
    <property type="protein sequence ID" value="QIN85519.1"/>
    <property type="molecule type" value="Genomic_DNA"/>
</dbReference>
<dbReference type="GO" id="GO:0016787">
    <property type="term" value="F:hydrolase activity"/>
    <property type="evidence" value="ECO:0007669"/>
    <property type="project" value="UniProtKB-KW"/>
</dbReference>
<feature type="region of interest" description="Disordered" evidence="3">
    <location>
        <begin position="195"/>
        <end position="234"/>
    </location>
</feature>
<evidence type="ECO:0000256" key="2">
    <source>
        <dbReference type="PIRSR" id="PIRSR605754-1"/>
    </source>
</evidence>